<dbReference type="AlphaFoldDB" id="A0A0A0BLJ3"/>
<evidence type="ECO:0000313" key="3">
    <source>
        <dbReference type="Proteomes" id="UP000029839"/>
    </source>
</evidence>
<proteinExistence type="predicted"/>
<reference evidence="2 3" key="1">
    <citation type="submission" date="2013-08" db="EMBL/GenBank/DDBJ databases">
        <title>Genome sequencing of Cellulomonas carbonis T26.</title>
        <authorList>
            <person name="Chen F."/>
            <person name="Li Y."/>
            <person name="Wang G."/>
        </authorList>
    </citation>
    <scope>NUCLEOTIDE SEQUENCE [LARGE SCALE GENOMIC DNA]</scope>
    <source>
        <strain evidence="2 3">T26</strain>
    </source>
</reference>
<dbReference type="EMBL" id="AXCY01000100">
    <property type="protein sequence ID" value="KGM09393.1"/>
    <property type="molecule type" value="Genomic_DNA"/>
</dbReference>
<comment type="caution">
    <text evidence="2">The sequence shown here is derived from an EMBL/GenBank/DDBJ whole genome shotgun (WGS) entry which is preliminary data.</text>
</comment>
<name>A0A0A0BLJ3_9CELL</name>
<feature type="compositionally biased region" description="Low complexity" evidence="1">
    <location>
        <begin position="38"/>
        <end position="51"/>
    </location>
</feature>
<feature type="region of interest" description="Disordered" evidence="1">
    <location>
        <begin position="26"/>
        <end position="90"/>
    </location>
</feature>
<reference evidence="2 3" key="2">
    <citation type="journal article" date="2015" name="Stand. Genomic Sci.">
        <title>Draft genome sequence of Cellulomonas carbonis T26(T) and comparative analysis of six Cellulomonas genomes.</title>
        <authorList>
            <person name="Zhuang W."/>
            <person name="Zhang S."/>
            <person name="Xia X."/>
            <person name="Wang G."/>
        </authorList>
    </citation>
    <scope>NUCLEOTIDE SEQUENCE [LARGE SCALE GENOMIC DNA]</scope>
    <source>
        <strain evidence="2 3">T26</strain>
    </source>
</reference>
<dbReference type="Proteomes" id="UP000029839">
    <property type="component" value="Unassembled WGS sequence"/>
</dbReference>
<accession>A0A0A0BLJ3</accession>
<dbReference type="RefSeq" id="WP_043608798.1">
    <property type="nucleotide sequence ID" value="NZ_AXCY01000100.1"/>
</dbReference>
<evidence type="ECO:0000256" key="1">
    <source>
        <dbReference type="SAM" id="MobiDB-lite"/>
    </source>
</evidence>
<evidence type="ECO:0000313" key="2">
    <source>
        <dbReference type="EMBL" id="KGM09393.1"/>
    </source>
</evidence>
<keyword evidence="3" id="KW-1185">Reference proteome</keyword>
<sequence length="90" mass="9730">MSAAWDVTTEAEVRYRRERLLDAARPRVPARTADRTTGRSTARSTARAAGRIGSTLRAVVRRSTGRGTPAVRPTPLPPHPAGVGRSAAWR</sequence>
<gene>
    <name evidence="2" type="ORF">N868_02365</name>
</gene>
<organism evidence="2 3">
    <name type="scientific">Cellulomonas carbonis T26</name>
    <dbReference type="NCBI Taxonomy" id="947969"/>
    <lineage>
        <taxon>Bacteria</taxon>
        <taxon>Bacillati</taxon>
        <taxon>Actinomycetota</taxon>
        <taxon>Actinomycetes</taxon>
        <taxon>Micrococcales</taxon>
        <taxon>Cellulomonadaceae</taxon>
        <taxon>Cellulomonas</taxon>
    </lineage>
</organism>
<protein>
    <submittedName>
        <fullName evidence="2">Uncharacterized protein</fullName>
    </submittedName>
</protein>